<dbReference type="EMBL" id="JBHSSW010000003">
    <property type="protein sequence ID" value="MFC6196916.1"/>
    <property type="molecule type" value="Genomic_DNA"/>
</dbReference>
<organism evidence="2 3">
    <name type="scientific">Ponticaulis profundi</name>
    <dbReference type="NCBI Taxonomy" id="2665222"/>
    <lineage>
        <taxon>Bacteria</taxon>
        <taxon>Pseudomonadati</taxon>
        <taxon>Pseudomonadota</taxon>
        <taxon>Alphaproteobacteria</taxon>
        <taxon>Hyphomonadales</taxon>
        <taxon>Hyphomonadaceae</taxon>
        <taxon>Ponticaulis</taxon>
    </lineage>
</organism>
<dbReference type="RefSeq" id="WP_377374979.1">
    <property type="nucleotide sequence ID" value="NZ_JBHSSW010000003.1"/>
</dbReference>
<feature type="signal peptide" evidence="1">
    <location>
        <begin position="1"/>
        <end position="23"/>
    </location>
</feature>
<evidence type="ECO:0008006" key="4">
    <source>
        <dbReference type="Google" id="ProtNLM"/>
    </source>
</evidence>
<evidence type="ECO:0000313" key="2">
    <source>
        <dbReference type="EMBL" id="MFC6196916.1"/>
    </source>
</evidence>
<keyword evidence="1" id="KW-0732">Signal</keyword>
<keyword evidence="3" id="KW-1185">Reference proteome</keyword>
<name>A0ABW1S5U2_9PROT</name>
<dbReference type="Gene3D" id="3.40.50.410">
    <property type="entry name" value="von Willebrand factor, type A domain"/>
    <property type="match status" value="1"/>
</dbReference>
<proteinExistence type="predicted"/>
<dbReference type="InterPro" id="IPR036465">
    <property type="entry name" value="vWFA_dom_sf"/>
</dbReference>
<comment type="caution">
    <text evidence="2">The sequence shown here is derived from an EMBL/GenBank/DDBJ whole genome shotgun (WGS) entry which is preliminary data.</text>
</comment>
<gene>
    <name evidence="2" type="ORF">ACFQDM_02445</name>
</gene>
<feature type="chain" id="PRO_5045181717" description="VWA domain-containing protein" evidence="1">
    <location>
        <begin position="24"/>
        <end position="196"/>
    </location>
</feature>
<reference evidence="3" key="1">
    <citation type="journal article" date="2019" name="Int. J. Syst. Evol. Microbiol.">
        <title>The Global Catalogue of Microorganisms (GCM) 10K type strain sequencing project: providing services to taxonomists for standard genome sequencing and annotation.</title>
        <authorList>
            <consortium name="The Broad Institute Genomics Platform"/>
            <consortium name="The Broad Institute Genome Sequencing Center for Infectious Disease"/>
            <person name="Wu L."/>
            <person name="Ma J."/>
        </authorList>
    </citation>
    <scope>NUCLEOTIDE SEQUENCE [LARGE SCALE GENOMIC DNA]</scope>
    <source>
        <strain evidence="3">CGMCC-1.15741</strain>
    </source>
</reference>
<sequence>MKKLLSAFGTLLVCMVSTATALASPFQTSLVSMETRFVTSSIRVYWDSSLIPDTTGLKARAFLWTVIDEARPYSLELVTFSDGLSGPHRLDLRPEGEELDYFAGRQNQQAFADLTALFRNEAHTSEVETCFLVTDGHFTAYDLPNNRLPCTLHVISAKPDADREILSELARRGGGKFLDLSNMSEAQAYALLGRTS</sequence>
<accession>A0ABW1S5U2</accession>
<protein>
    <recommendedName>
        <fullName evidence="4">VWA domain-containing protein</fullName>
    </recommendedName>
</protein>
<dbReference type="Proteomes" id="UP001596303">
    <property type="component" value="Unassembled WGS sequence"/>
</dbReference>
<evidence type="ECO:0000256" key="1">
    <source>
        <dbReference type="SAM" id="SignalP"/>
    </source>
</evidence>
<evidence type="ECO:0000313" key="3">
    <source>
        <dbReference type="Proteomes" id="UP001596303"/>
    </source>
</evidence>